<evidence type="ECO:0000256" key="3">
    <source>
        <dbReference type="SAM" id="SignalP"/>
    </source>
</evidence>
<accession>A0A8H6HWF8</accession>
<evidence type="ECO:0000259" key="5">
    <source>
        <dbReference type="Pfam" id="PF08386"/>
    </source>
</evidence>
<evidence type="ECO:0000313" key="6">
    <source>
        <dbReference type="EMBL" id="KAF6754136.1"/>
    </source>
</evidence>
<name>A0A8H6HWF8_9AGAR</name>
<protein>
    <submittedName>
        <fullName evidence="6">TAP-like protein-domain-containing protein</fullName>
    </submittedName>
</protein>
<feature type="chain" id="PRO_5034889373" evidence="3">
    <location>
        <begin position="30"/>
        <end position="600"/>
    </location>
</feature>
<evidence type="ECO:0000256" key="1">
    <source>
        <dbReference type="ARBA" id="ARBA00010088"/>
    </source>
</evidence>
<dbReference type="EMBL" id="JACGCI010000036">
    <property type="protein sequence ID" value="KAF6754136.1"/>
    <property type="molecule type" value="Genomic_DNA"/>
</dbReference>
<feature type="domain" description="AB hydrolase-1" evidence="4">
    <location>
        <begin position="121"/>
        <end position="297"/>
    </location>
</feature>
<feature type="signal peptide" evidence="3">
    <location>
        <begin position="1"/>
        <end position="29"/>
    </location>
</feature>
<dbReference type="GO" id="GO:0016787">
    <property type="term" value="F:hydrolase activity"/>
    <property type="evidence" value="ECO:0007669"/>
    <property type="project" value="UniProtKB-KW"/>
</dbReference>
<dbReference type="SUPFAM" id="SSF53474">
    <property type="entry name" value="alpha/beta-Hydrolases"/>
    <property type="match status" value="1"/>
</dbReference>
<dbReference type="PANTHER" id="PTHR43248">
    <property type="entry name" value="2-SUCCINYL-6-HYDROXY-2,4-CYCLOHEXADIENE-1-CARBOXYLATE SYNTHASE"/>
    <property type="match status" value="1"/>
</dbReference>
<comment type="similarity">
    <text evidence="1">Belongs to the peptidase S33 family.</text>
</comment>
<evidence type="ECO:0000259" key="4">
    <source>
        <dbReference type="Pfam" id="PF00561"/>
    </source>
</evidence>
<dbReference type="Gene3D" id="3.40.50.1820">
    <property type="entry name" value="alpha/beta hydrolase"/>
    <property type="match status" value="1"/>
</dbReference>
<evidence type="ECO:0000256" key="2">
    <source>
        <dbReference type="ARBA" id="ARBA00022801"/>
    </source>
</evidence>
<keyword evidence="3" id="KW-0732">Signal</keyword>
<keyword evidence="2" id="KW-0378">Hydrolase</keyword>
<gene>
    <name evidence="6" type="ORF">DFP72DRAFT_1068964</name>
</gene>
<dbReference type="Proteomes" id="UP000521943">
    <property type="component" value="Unassembled WGS sequence"/>
</dbReference>
<dbReference type="Pfam" id="PF00561">
    <property type="entry name" value="Abhydrolase_1"/>
    <property type="match status" value="1"/>
</dbReference>
<dbReference type="InterPro" id="IPR000073">
    <property type="entry name" value="AB_hydrolase_1"/>
</dbReference>
<dbReference type="InterPro" id="IPR029058">
    <property type="entry name" value="AB_hydrolase_fold"/>
</dbReference>
<sequence length="600" mass="66361">MSALAFKLLLISTFSAAFLWVSWNTGVASQDKRRINRPNYGEQVQKSDNGSSIDMAPDLDFPWLSIPPSVNLVWHLCYGTFQCARLEVPLNYSEPRGRQAAIALIRKPALFSEGSRFYKGPVLINPGGPGGSGVDVVLRLGNAISTILGPRFDIVGFDPRGISRSTPRSNFFGSDLERELFYTQIPGSTDHENVAYTWARAQLLGGLAARHDDGRLAHFNTANTATDMLMIANAHGRKKLQYWGFSYGSVLGATFAAMYPDNIERMVIDGVMDSEDYYATGWLTNLVDTEKSLDHFFESCAEAGPSRCAFHAPEPSDIKKNLTSLYERLRKEPLPVLTRSGIYGIVDYGVLRKYIFLSLYSPYNSFPFLAQGLKDLAAGDGGSLLSIFQPPPYKCSCNPHERDLIAVLDGQTTLACNDGDEVSSSLDDLKDYRQKLSNVSDWADAWWQIHASCIGWPKVEKRFRGPFVGNTSHPILVVGNTADPVTPLQSAKKMAEGFRGAVVLTQDSPGHCSVNAPSICTQRYIRQYFQDGTLPSPGTVCEPIVKNPFYKVPGRFDAEDQTLLQLGIEPQDEELWNAVLEMSDSGLRPSLSEFYLLRGV</sequence>
<dbReference type="PANTHER" id="PTHR43248:SF25">
    <property type="entry name" value="AB HYDROLASE-1 DOMAIN-CONTAINING PROTEIN-RELATED"/>
    <property type="match status" value="1"/>
</dbReference>
<dbReference type="InterPro" id="IPR013595">
    <property type="entry name" value="Pept_S33_TAP-like_C"/>
</dbReference>
<organism evidence="6 7">
    <name type="scientific">Ephemerocybe angulata</name>
    <dbReference type="NCBI Taxonomy" id="980116"/>
    <lineage>
        <taxon>Eukaryota</taxon>
        <taxon>Fungi</taxon>
        <taxon>Dikarya</taxon>
        <taxon>Basidiomycota</taxon>
        <taxon>Agaricomycotina</taxon>
        <taxon>Agaricomycetes</taxon>
        <taxon>Agaricomycetidae</taxon>
        <taxon>Agaricales</taxon>
        <taxon>Agaricineae</taxon>
        <taxon>Psathyrellaceae</taxon>
        <taxon>Ephemerocybe</taxon>
    </lineage>
</organism>
<dbReference type="OrthoDB" id="425534at2759"/>
<dbReference type="Pfam" id="PF08386">
    <property type="entry name" value="Abhydrolase_4"/>
    <property type="match status" value="1"/>
</dbReference>
<comment type="caution">
    <text evidence="6">The sequence shown here is derived from an EMBL/GenBank/DDBJ whole genome shotgun (WGS) entry which is preliminary data.</text>
</comment>
<evidence type="ECO:0000313" key="7">
    <source>
        <dbReference type="Proteomes" id="UP000521943"/>
    </source>
</evidence>
<reference evidence="6 7" key="1">
    <citation type="submission" date="2020-07" db="EMBL/GenBank/DDBJ databases">
        <title>Comparative genomics of pyrophilous fungi reveals a link between fire events and developmental genes.</title>
        <authorList>
            <consortium name="DOE Joint Genome Institute"/>
            <person name="Steindorff A.S."/>
            <person name="Carver A."/>
            <person name="Calhoun S."/>
            <person name="Stillman K."/>
            <person name="Liu H."/>
            <person name="Lipzen A."/>
            <person name="Pangilinan J."/>
            <person name="Labutti K."/>
            <person name="Bruns T.D."/>
            <person name="Grigoriev I.V."/>
        </authorList>
    </citation>
    <scope>NUCLEOTIDE SEQUENCE [LARGE SCALE GENOMIC DNA]</scope>
    <source>
        <strain evidence="6 7">CBS 144469</strain>
    </source>
</reference>
<dbReference type="AlphaFoldDB" id="A0A8H6HWF8"/>
<proteinExistence type="inferred from homology"/>
<dbReference type="InterPro" id="IPR051601">
    <property type="entry name" value="Serine_prot/Carboxylest_S33"/>
</dbReference>
<feature type="domain" description="Peptidase S33 tripeptidyl aminopeptidase-like C-terminal" evidence="5">
    <location>
        <begin position="442"/>
        <end position="541"/>
    </location>
</feature>
<keyword evidence="7" id="KW-1185">Reference proteome</keyword>